<sequence>MTPLIPCLAHHRAQLLQCTIVIHRLRFNFMRSNYNVRPLRHPCH</sequence>
<name>A0A0A9EAB6_ARUDO</name>
<dbReference type="AlphaFoldDB" id="A0A0A9EAB6"/>
<reference evidence="1" key="2">
    <citation type="journal article" date="2015" name="Data Brief">
        <title>Shoot transcriptome of the giant reed, Arundo donax.</title>
        <authorList>
            <person name="Barrero R.A."/>
            <person name="Guerrero F.D."/>
            <person name="Moolhuijzen P."/>
            <person name="Goolsby J.A."/>
            <person name="Tidwell J."/>
            <person name="Bellgard S.E."/>
            <person name="Bellgard M.I."/>
        </authorList>
    </citation>
    <scope>NUCLEOTIDE SEQUENCE</scope>
    <source>
        <tissue evidence="1">Shoot tissue taken approximately 20 cm above the soil surface</tissue>
    </source>
</reference>
<protein>
    <submittedName>
        <fullName evidence="1">Uncharacterized protein</fullName>
    </submittedName>
</protein>
<accession>A0A0A9EAB6</accession>
<evidence type="ECO:0000313" key="1">
    <source>
        <dbReference type="EMBL" id="JAD97679.1"/>
    </source>
</evidence>
<organism evidence="1">
    <name type="scientific">Arundo donax</name>
    <name type="common">Giant reed</name>
    <name type="synonym">Donax arundinaceus</name>
    <dbReference type="NCBI Taxonomy" id="35708"/>
    <lineage>
        <taxon>Eukaryota</taxon>
        <taxon>Viridiplantae</taxon>
        <taxon>Streptophyta</taxon>
        <taxon>Embryophyta</taxon>
        <taxon>Tracheophyta</taxon>
        <taxon>Spermatophyta</taxon>
        <taxon>Magnoliopsida</taxon>
        <taxon>Liliopsida</taxon>
        <taxon>Poales</taxon>
        <taxon>Poaceae</taxon>
        <taxon>PACMAD clade</taxon>
        <taxon>Arundinoideae</taxon>
        <taxon>Arundineae</taxon>
        <taxon>Arundo</taxon>
    </lineage>
</organism>
<reference evidence="1" key="1">
    <citation type="submission" date="2014-09" db="EMBL/GenBank/DDBJ databases">
        <authorList>
            <person name="Magalhaes I.L.F."/>
            <person name="Oliveira U."/>
            <person name="Santos F.R."/>
            <person name="Vidigal T.H.D.A."/>
            <person name="Brescovit A.D."/>
            <person name="Santos A.J."/>
        </authorList>
    </citation>
    <scope>NUCLEOTIDE SEQUENCE</scope>
    <source>
        <tissue evidence="1">Shoot tissue taken approximately 20 cm above the soil surface</tissue>
    </source>
</reference>
<proteinExistence type="predicted"/>
<dbReference type="EMBL" id="GBRH01200216">
    <property type="protein sequence ID" value="JAD97679.1"/>
    <property type="molecule type" value="Transcribed_RNA"/>
</dbReference>